<evidence type="ECO:0008006" key="2">
    <source>
        <dbReference type="Google" id="ProtNLM"/>
    </source>
</evidence>
<gene>
    <name evidence="1" type="ORF">BECKFW1821C_GA0114237_102571</name>
</gene>
<protein>
    <recommendedName>
        <fullName evidence="2">DUF4917 domain-containing protein</fullName>
    </recommendedName>
</protein>
<dbReference type="InterPro" id="IPR032581">
    <property type="entry name" value="DUF4917"/>
</dbReference>
<name>A0A450TSB0_9GAMM</name>
<dbReference type="AlphaFoldDB" id="A0A450TSB0"/>
<sequence>MKLENFKDVRDSIEKNQSRAFHLLLGNGFSMAYDPNIFSYNALHDFVTKLDDKDLSIILDVIKTQNFEVIMQHLDNFSALIAAFEGDLGLRKRVDKASVNLKSSLLNAVKALHPEHVFEVPEEKSKACSRFLKRFLDSGGNIFSTNYDLLLYWVLMRNSVVNHVDGCGRELENPDEFVPPEEQEWSELIWGKNRDAQNVFYVHGALPFFDTGTAVTKEEYDGYNNLLENISGRMAKGEYPIFVTAGDGQQKLSHIKHNEYLTFCYENLCNAEGSLVTFGFNFGKYDEHIIKAINRAAKHGRKVKDKLWSIYIGVYSDSDKEHIEQIEDKFKCKVHIFDAKTARVWG</sequence>
<dbReference type="EMBL" id="CAADFE010000025">
    <property type="protein sequence ID" value="VFJ71098.1"/>
    <property type="molecule type" value="Genomic_DNA"/>
</dbReference>
<proteinExistence type="predicted"/>
<reference evidence="1" key="1">
    <citation type="submission" date="2019-02" db="EMBL/GenBank/DDBJ databases">
        <authorList>
            <person name="Gruber-Vodicka R. H."/>
            <person name="Seah K. B. B."/>
        </authorList>
    </citation>
    <scope>NUCLEOTIDE SEQUENCE</scope>
    <source>
        <strain evidence="1">BECK_BZ131</strain>
    </source>
</reference>
<evidence type="ECO:0000313" key="1">
    <source>
        <dbReference type="EMBL" id="VFJ71098.1"/>
    </source>
</evidence>
<organism evidence="1">
    <name type="scientific">Candidatus Kentrum sp. FW</name>
    <dbReference type="NCBI Taxonomy" id="2126338"/>
    <lineage>
        <taxon>Bacteria</taxon>
        <taxon>Pseudomonadati</taxon>
        <taxon>Pseudomonadota</taxon>
        <taxon>Gammaproteobacteria</taxon>
        <taxon>Candidatus Kentrum</taxon>
    </lineage>
</organism>
<dbReference type="Pfam" id="PF16263">
    <property type="entry name" value="DUF4917"/>
    <property type="match status" value="1"/>
</dbReference>
<accession>A0A450TSB0</accession>